<evidence type="ECO:0000313" key="3">
    <source>
        <dbReference type="EMBL" id="TCZ55760.1"/>
    </source>
</evidence>
<evidence type="ECO:0000256" key="1">
    <source>
        <dbReference type="SAM" id="MobiDB-lite"/>
    </source>
</evidence>
<proteinExistence type="predicted"/>
<gene>
    <name evidence="3" type="ORF">EXY23_20735</name>
</gene>
<dbReference type="EMBL" id="SKBM01000025">
    <property type="protein sequence ID" value="TCZ55760.1"/>
    <property type="molecule type" value="Genomic_DNA"/>
</dbReference>
<feature type="compositionally biased region" description="Pro residues" evidence="1">
    <location>
        <begin position="84"/>
        <end position="94"/>
    </location>
</feature>
<feature type="chain" id="PRO_5020347557" evidence="2">
    <location>
        <begin position="24"/>
        <end position="94"/>
    </location>
</feature>
<feature type="region of interest" description="Disordered" evidence="1">
    <location>
        <begin position="28"/>
        <end position="49"/>
    </location>
</feature>
<organism evidence="3 4">
    <name type="scientific">Roseicella aquatilis</name>
    <dbReference type="NCBI Taxonomy" id="2527868"/>
    <lineage>
        <taxon>Bacteria</taxon>
        <taxon>Pseudomonadati</taxon>
        <taxon>Pseudomonadota</taxon>
        <taxon>Alphaproteobacteria</taxon>
        <taxon>Acetobacterales</taxon>
        <taxon>Roseomonadaceae</taxon>
        <taxon>Roseicella</taxon>
    </lineage>
</organism>
<sequence length="94" mass="9994">MRKIIALPAIMLAGALATAGAFAQGSAPQGGMPGMQQMPGMQHMPMMQGQGGMMMDCPCPMMQRMASLDQRVRQLEERANLPAPAQPNAPAMPR</sequence>
<name>A0A4R4D5Y5_9PROT</name>
<feature type="region of interest" description="Disordered" evidence="1">
    <location>
        <begin position="74"/>
        <end position="94"/>
    </location>
</feature>
<dbReference type="AlphaFoldDB" id="A0A4R4D5Y5"/>
<accession>A0A4R4D5Y5</accession>
<keyword evidence="4" id="KW-1185">Reference proteome</keyword>
<reference evidence="3 4" key="1">
    <citation type="submission" date="2019-03" db="EMBL/GenBank/DDBJ databases">
        <title>Paracraurococcus aquatilis NE82 genome sequence.</title>
        <authorList>
            <person name="Zhao Y."/>
            <person name="Du Z."/>
        </authorList>
    </citation>
    <scope>NUCLEOTIDE SEQUENCE [LARGE SCALE GENOMIC DNA]</scope>
    <source>
        <strain evidence="3 4">NE82</strain>
    </source>
</reference>
<dbReference type="Proteomes" id="UP000295023">
    <property type="component" value="Unassembled WGS sequence"/>
</dbReference>
<feature type="signal peptide" evidence="2">
    <location>
        <begin position="1"/>
        <end position="23"/>
    </location>
</feature>
<evidence type="ECO:0000256" key="2">
    <source>
        <dbReference type="SAM" id="SignalP"/>
    </source>
</evidence>
<comment type="caution">
    <text evidence="3">The sequence shown here is derived from an EMBL/GenBank/DDBJ whole genome shotgun (WGS) entry which is preliminary data.</text>
</comment>
<protein>
    <submittedName>
        <fullName evidence="3">Uncharacterized protein</fullName>
    </submittedName>
</protein>
<dbReference type="RefSeq" id="WP_132294085.1">
    <property type="nucleotide sequence ID" value="NZ_SKBM01000025.1"/>
</dbReference>
<keyword evidence="2" id="KW-0732">Signal</keyword>
<evidence type="ECO:0000313" key="4">
    <source>
        <dbReference type="Proteomes" id="UP000295023"/>
    </source>
</evidence>